<evidence type="ECO:0000313" key="7">
    <source>
        <dbReference type="Proteomes" id="UP000606494"/>
    </source>
</evidence>
<gene>
    <name evidence="6" type="ORF">H8B17_15595</name>
</gene>
<feature type="signal peptide" evidence="4">
    <location>
        <begin position="1"/>
        <end position="19"/>
    </location>
</feature>
<feature type="chain" id="PRO_5045284377" evidence="4">
    <location>
        <begin position="20"/>
        <end position="938"/>
    </location>
</feature>
<comment type="caution">
    <text evidence="6">The sequence shown here is derived from an EMBL/GenBank/DDBJ whole genome shotgun (WGS) entry which is preliminary data.</text>
</comment>
<dbReference type="Gene3D" id="2.60.40.1120">
    <property type="entry name" value="Carboxypeptidase-like, regulatory domain"/>
    <property type="match status" value="1"/>
</dbReference>
<dbReference type="InterPro" id="IPR010104">
    <property type="entry name" value="TonB_rcpt_bac"/>
</dbReference>
<dbReference type="Gene3D" id="2.40.170.20">
    <property type="entry name" value="TonB-dependent receptor, beta-barrel domain"/>
    <property type="match status" value="1"/>
</dbReference>
<dbReference type="Pfam" id="PF13715">
    <property type="entry name" value="CarbopepD_reg_2"/>
    <property type="match status" value="1"/>
</dbReference>
<dbReference type="SUPFAM" id="SSF49464">
    <property type="entry name" value="Carboxypeptidase regulatory domain-like"/>
    <property type="match status" value="1"/>
</dbReference>
<evidence type="ECO:0000259" key="5">
    <source>
        <dbReference type="Pfam" id="PF07715"/>
    </source>
</evidence>
<keyword evidence="3" id="KW-0998">Cell outer membrane</keyword>
<dbReference type="InterPro" id="IPR036942">
    <property type="entry name" value="Beta-barrel_TonB_sf"/>
</dbReference>
<proteinExistence type="predicted"/>
<dbReference type="SUPFAM" id="SSF56935">
    <property type="entry name" value="Porins"/>
    <property type="match status" value="1"/>
</dbReference>
<name>A0ABR7Y6R7_9SPHI</name>
<organism evidence="6 7">
    <name type="scientific">Sphingobacterium arenae</name>
    <dbReference type="NCBI Taxonomy" id="1280598"/>
    <lineage>
        <taxon>Bacteria</taxon>
        <taxon>Pseudomonadati</taxon>
        <taxon>Bacteroidota</taxon>
        <taxon>Sphingobacteriia</taxon>
        <taxon>Sphingobacteriales</taxon>
        <taxon>Sphingobacteriaceae</taxon>
        <taxon>Sphingobacterium</taxon>
    </lineage>
</organism>
<dbReference type="NCBIfam" id="TIGR01782">
    <property type="entry name" value="TonB-Xanth-Caul"/>
    <property type="match status" value="1"/>
</dbReference>
<evidence type="ECO:0000256" key="3">
    <source>
        <dbReference type="ARBA" id="ARBA00023237"/>
    </source>
</evidence>
<dbReference type="Proteomes" id="UP000606494">
    <property type="component" value="Unassembled WGS sequence"/>
</dbReference>
<reference evidence="6 7" key="1">
    <citation type="submission" date="2020-08" db="EMBL/GenBank/DDBJ databases">
        <title>Sphingobacterium sp. DN00404 isolated from aquaculture water.</title>
        <authorList>
            <person name="Zhang M."/>
        </authorList>
    </citation>
    <scope>NUCLEOTIDE SEQUENCE [LARGE SCALE GENOMIC DNA]</scope>
    <source>
        <strain evidence="6 7">KCTC 32294</strain>
    </source>
</reference>
<evidence type="ECO:0000256" key="2">
    <source>
        <dbReference type="ARBA" id="ARBA00023136"/>
    </source>
</evidence>
<sequence>MNLILHYCLLLFLPASLHAQQDFRVRGFVVDAGTGNPLPGASVQIESTPLEVTTDLNGQFVFGRVQGRTIRLKISYMGYQEERVVLTPERIANGIRISLQPMANTIDEVLVSANLEGQQKALNQQRNADNIKNIISADVIGRFPDLNVAEALQRVPGINIQRDKGEGATISLRGTPAHFTTVQINGEQLPSVQQSGSRNEALDLIPADQLASIEIIKAPTPDLDGDAVGGIVNLRTPTANKLRWTGKAEGAMGYNDISGGLNGIGKLRVDRRFLATDKVPEGKIGVMLSGSYFSSNNSEDRLDAVWRETEILGQEGTWNLPQNYGFRKTENERKRTGVTATFDYKPNGFNHLVFNYMFNQRIDHDVQNRQRYDFDRSGTEWISFNEAAGARVRRDINLWDEDKTNHNFSVQGYHTIRSWQLDWAGSYTRSSREFASTRGDFSYDDIDLRVAGENDIYSAYPVFEATQPQLDLYNPLLYNDFRRYEEDAENTTADNLVLRADLTKQTWLWGFPLSVKVGGKYRTQSNSKLRNNQVLAFWDPNEVLNLNEAFTRVIGNKEPANFLFRDYRFGPLINEEKFTGYIHDNRYLLTQGSDAWDAERLSLNDTYDAYEDIYAGYAMGRWQMDKLMVLAGLRLESNSVRYDAFDVFRTGTVVESSPISGGRDYVFFLPHLHLKYGLDEWSNLRFSVLRNYARPNFVDVVPYVNYDVDALRLQLGNPGLQPSTAWNVDAMFERYFPNTGLLSVGVFYKNMDRFQFTSIINSLPEPFPGYPETQGFEFRQVQNGKQATVAGAEVNLSRSLDFLPGIAKGLSVNANYTFASSNAYTQDRSDIRLPGQAAHTFNTMLAFDYKRFTIRGSVNYNGSYANSIASDAAGDIIQRHRTQLDMNASYSWKNFRLFTEWINLLNEPSIRYQGTSDYVSRIAYFGYSARAGIGYVIR</sequence>
<evidence type="ECO:0000256" key="1">
    <source>
        <dbReference type="ARBA" id="ARBA00004442"/>
    </source>
</evidence>
<evidence type="ECO:0000256" key="4">
    <source>
        <dbReference type="SAM" id="SignalP"/>
    </source>
</evidence>
<comment type="subcellular location">
    <subcellularLocation>
        <location evidence="1">Cell outer membrane</location>
    </subcellularLocation>
</comment>
<protein>
    <submittedName>
        <fullName evidence="6">TonB-dependent receptor</fullName>
    </submittedName>
</protein>
<keyword evidence="4" id="KW-0732">Signal</keyword>
<keyword evidence="7" id="KW-1185">Reference proteome</keyword>
<dbReference type="InterPro" id="IPR037066">
    <property type="entry name" value="Plug_dom_sf"/>
</dbReference>
<dbReference type="PANTHER" id="PTHR40980:SF4">
    <property type="entry name" value="TONB-DEPENDENT RECEPTOR-LIKE BETA-BARREL DOMAIN-CONTAINING PROTEIN"/>
    <property type="match status" value="1"/>
</dbReference>
<feature type="domain" description="TonB-dependent receptor plug" evidence="5">
    <location>
        <begin position="126"/>
        <end position="231"/>
    </location>
</feature>
<accession>A0ABR7Y6R7</accession>
<dbReference type="InterPro" id="IPR008969">
    <property type="entry name" value="CarboxyPept-like_regulatory"/>
</dbReference>
<keyword evidence="6" id="KW-0675">Receptor</keyword>
<dbReference type="InterPro" id="IPR012910">
    <property type="entry name" value="Plug_dom"/>
</dbReference>
<dbReference type="Gene3D" id="2.170.130.10">
    <property type="entry name" value="TonB-dependent receptor, plug domain"/>
    <property type="match status" value="1"/>
</dbReference>
<evidence type="ECO:0000313" key="6">
    <source>
        <dbReference type="EMBL" id="MBD1427006.1"/>
    </source>
</evidence>
<keyword evidence="2" id="KW-0472">Membrane</keyword>
<dbReference type="EMBL" id="JACNYK010000004">
    <property type="protein sequence ID" value="MBD1427006.1"/>
    <property type="molecule type" value="Genomic_DNA"/>
</dbReference>
<dbReference type="PANTHER" id="PTHR40980">
    <property type="entry name" value="PLUG DOMAIN-CONTAINING PROTEIN"/>
    <property type="match status" value="1"/>
</dbReference>
<dbReference type="Pfam" id="PF07715">
    <property type="entry name" value="Plug"/>
    <property type="match status" value="1"/>
</dbReference>